<feature type="compositionally biased region" description="Low complexity" evidence="1">
    <location>
        <begin position="147"/>
        <end position="187"/>
    </location>
</feature>
<keyword evidence="3" id="KW-1185">Reference proteome</keyword>
<comment type="caution">
    <text evidence="2">The sequence shown here is derived from an EMBL/GenBank/DDBJ whole genome shotgun (WGS) entry which is preliminary data.</text>
</comment>
<sequence>MIVENSASRDSKRNQNGFPVVCHPDTSSRDDKLVAGPSNEPPPPTYEEAVSIMEASSSAHATMSTSSGGFAPSRSSSNYGTATSQSQEKHAPQADTSTLSPYANPAVTGYGVSAQSLSSGPETSLGRHSSVASYYAPSTSSGKSRPDSGFASSFTTSSSSSGDSGASLSIARSSSTSTTHTSSSCASNPSQPDSPSDRGAPSPAHPQSQPSTSTRAASFARAPENDLPYGAFPPATLHAYSDDLEADGFPKDPPTCACAPAPHPFVTHDVSEEDWASFLDDVRGAGGLSPVNGLIAGAAPIAVRAGIIGGIIAGHALRAHMKSKRKSPVADKFFHPRCMDVVLAQGTIPYTGPAKAVPPDMAWRARENGTGKHVKAYEDTSDDENGYSSREIPGMAAVASAGRQLGRLDSTVKGRGTCSRIALSRDLKASAGERWRLVVSYNPPVL</sequence>
<gene>
    <name evidence="2" type="ORF">GSI_11155</name>
</gene>
<evidence type="ECO:0000313" key="2">
    <source>
        <dbReference type="EMBL" id="PIL26741.1"/>
    </source>
</evidence>
<dbReference type="OrthoDB" id="5314275at2759"/>
<feature type="compositionally biased region" description="Low complexity" evidence="1">
    <location>
        <begin position="200"/>
        <end position="218"/>
    </location>
</feature>
<organism evidence="2 3">
    <name type="scientific">Ganoderma sinense ZZ0214-1</name>
    <dbReference type="NCBI Taxonomy" id="1077348"/>
    <lineage>
        <taxon>Eukaryota</taxon>
        <taxon>Fungi</taxon>
        <taxon>Dikarya</taxon>
        <taxon>Basidiomycota</taxon>
        <taxon>Agaricomycotina</taxon>
        <taxon>Agaricomycetes</taxon>
        <taxon>Polyporales</taxon>
        <taxon>Polyporaceae</taxon>
        <taxon>Ganoderma</taxon>
    </lineage>
</organism>
<feature type="region of interest" description="Disordered" evidence="1">
    <location>
        <begin position="1"/>
        <end position="218"/>
    </location>
</feature>
<evidence type="ECO:0000313" key="3">
    <source>
        <dbReference type="Proteomes" id="UP000230002"/>
    </source>
</evidence>
<accession>A0A2G8RYZ4</accession>
<dbReference type="Proteomes" id="UP000230002">
    <property type="component" value="Unassembled WGS sequence"/>
</dbReference>
<evidence type="ECO:0000256" key="1">
    <source>
        <dbReference type="SAM" id="MobiDB-lite"/>
    </source>
</evidence>
<dbReference type="EMBL" id="AYKW01000038">
    <property type="protein sequence ID" value="PIL26741.1"/>
    <property type="molecule type" value="Genomic_DNA"/>
</dbReference>
<feature type="compositionally biased region" description="Low complexity" evidence="1">
    <location>
        <begin position="55"/>
        <end position="77"/>
    </location>
</feature>
<dbReference type="Pfam" id="PF15496">
    <property type="entry name" value="DUF4646"/>
    <property type="match status" value="1"/>
</dbReference>
<dbReference type="InterPro" id="IPR028018">
    <property type="entry name" value="DUF4646"/>
</dbReference>
<reference evidence="2 3" key="1">
    <citation type="journal article" date="2015" name="Sci. Rep.">
        <title>Chromosome-level genome map provides insights into diverse defense mechanisms in the medicinal fungus Ganoderma sinense.</title>
        <authorList>
            <person name="Zhu Y."/>
            <person name="Xu J."/>
            <person name="Sun C."/>
            <person name="Zhou S."/>
            <person name="Xu H."/>
            <person name="Nelson D.R."/>
            <person name="Qian J."/>
            <person name="Song J."/>
            <person name="Luo H."/>
            <person name="Xiang L."/>
            <person name="Li Y."/>
            <person name="Xu Z."/>
            <person name="Ji A."/>
            <person name="Wang L."/>
            <person name="Lu S."/>
            <person name="Hayward A."/>
            <person name="Sun W."/>
            <person name="Li X."/>
            <person name="Schwartz D.C."/>
            <person name="Wang Y."/>
            <person name="Chen S."/>
        </authorList>
    </citation>
    <scope>NUCLEOTIDE SEQUENCE [LARGE SCALE GENOMIC DNA]</scope>
    <source>
        <strain evidence="2 3">ZZ0214-1</strain>
    </source>
</reference>
<name>A0A2G8RYZ4_9APHY</name>
<protein>
    <submittedName>
        <fullName evidence="2">Uncharacterized protein</fullName>
    </submittedName>
</protein>
<dbReference type="AlphaFoldDB" id="A0A2G8RYZ4"/>
<proteinExistence type="predicted"/>
<feature type="compositionally biased region" description="Polar residues" evidence="1">
    <location>
        <begin position="113"/>
        <end position="143"/>
    </location>
</feature>
<dbReference type="STRING" id="1077348.A0A2G8RYZ4"/>